<accession>A0ACB8DGJ4</accession>
<reference evidence="1" key="1">
    <citation type="submission" date="2020-05" db="EMBL/GenBank/DDBJ databases">
        <title>Large-scale comparative analyses of tick genomes elucidate their genetic diversity and vector capacities.</title>
        <authorList>
            <person name="Jia N."/>
            <person name="Wang J."/>
            <person name="Shi W."/>
            <person name="Du L."/>
            <person name="Sun Y."/>
            <person name="Zhan W."/>
            <person name="Jiang J."/>
            <person name="Wang Q."/>
            <person name="Zhang B."/>
            <person name="Ji P."/>
            <person name="Sakyi L.B."/>
            <person name="Cui X."/>
            <person name="Yuan T."/>
            <person name="Jiang B."/>
            <person name="Yang W."/>
            <person name="Lam T.T.-Y."/>
            <person name="Chang Q."/>
            <person name="Ding S."/>
            <person name="Wang X."/>
            <person name="Zhu J."/>
            <person name="Ruan X."/>
            <person name="Zhao L."/>
            <person name="Wei J."/>
            <person name="Que T."/>
            <person name="Du C."/>
            <person name="Cheng J."/>
            <person name="Dai P."/>
            <person name="Han X."/>
            <person name="Huang E."/>
            <person name="Gao Y."/>
            <person name="Liu J."/>
            <person name="Shao H."/>
            <person name="Ye R."/>
            <person name="Li L."/>
            <person name="Wei W."/>
            <person name="Wang X."/>
            <person name="Wang C."/>
            <person name="Yang T."/>
            <person name="Huo Q."/>
            <person name="Li W."/>
            <person name="Guo W."/>
            <person name="Chen H."/>
            <person name="Zhou L."/>
            <person name="Ni X."/>
            <person name="Tian J."/>
            <person name="Zhou Y."/>
            <person name="Sheng Y."/>
            <person name="Liu T."/>
            <person name="Pan Y."/>
            <person name="Xia L."/>
            <person name="Li J."/>
            <person name="Zhao F."/>
            <person name="Cao W."/>
        </authorList>
    </citation>
    <scope>NUCLEOTIDE SEQUENCE</scope>
    <source>
        <strain evidence="1">Dsil-2018</strain>
    </source>
</reference>
<keyword evidence="2" id="KW-1185">Reference proteome</keyword>
<sequence>MSEKKKSGGSTATASKSKTPALSHSGIDAAKRMAFLVTYIENDITSKVKEIDAKTDDEFKAEKERTLTQERKRINDIVARREKVVERTRKIQTSQIKNAARLRVLGSMNELVSRVLAEARSKLAVITEKEDRYKPFLERLILQGLYMMLDKDVVVMCRRKDLKLVQSALTVAAKKFAMDTKIEGNVVVDQEHFLPDECGGGVELTTMRGKKKVSNTLESRLELVTRKTLPQIRAGLFGPNPNRKFTD</sequence>
<organism evidence="1 2">
    <name type="scientific">Dermacentor silvarum</name>
    <name type="common">Tick</name>
    <dbReference type="NCBI Taxonomy" id="543639"/>
    <lineage>
        <taxon>Eukaryota</taxon>
        <taxon>Metazoa</taxon>
        <taxon>Ecdysozoa</taxon>
        <taxon>Arthropoda</taxon>
        <taxon>Chelicerata</taxon>
        <taxon>Arachnida</taxon>
        <taxon>Acari</taxon>
        <taxon>Parasitiformes</taxon>
        <taxon>Ixodida</taxon>
        <taxon>Ixodoidea</taxon>
        <taxon>Ixodidae</taxon>
        <taxon>Rhipicephalinae</taxon>
        <taxon>Dermacentor</taxon>
    </lineage>
</organism>
<dbReference type="Proteomes" id="UP000821865">
    <property type="component" value="Chromosome 2"/>
</dbReference>
<comment type="caution">
    <text evidence="1">The sequence shown here is derived from an EMBL/GenBank/DDBJ whole genome shotgun (WGS) entry which is preliminary data.</text>
</comment>
<evidence type="ECO:0000313" key="2">
    <source>
        <dbReference type="Proteomes" id="UP000821865"/>
    </source>
</evidence>
<dbReference type="EMBL" id="CM023471">
    <property type="protein sequence ID" value="KAH7967264.1"/>
    <property type="molecule type" value="Genomic_DNA"/>
</dbReference>
<evidence type="ECO:0000313" key="1">
    <source>
        <dbReference type="EMBL" id="KAH7967264.1"/>
    </source>
</evidence>
<gene>
    <name evidence="1" type="ORF">HPB49_023788</name>
</gene>
<protein>
    <submittedName>
        <fullName evidence="1">Uncharacterized protein</fullName>
    </submittedName>
</protein>
<proteinExistence type="predicted"/>
<name>A0ACB8DGJ4_DERSI</name>